<keyword evidence="1" id="KW-0732">Signal</keyword>
<dbReference type="Proteomes" id="UP000076404">
    <property type="component" value="Chromosome"/>
</dbReference>
<name>A0A143BIP3_9BACT</name>
<dbReference type="OrthoDB" id="9837489at2"/>
<dbReference type="eggNOG" id="ENOG50314VZ">
    <property type="taxonomic scope" value="Bacteria"/>
</dbReference>
<evidence type="ECO:0000256" key="1">
    <source>
        <dbReference type="SAM" id="SignalP"/>
    </source>
</evidence>
<sequence>MNRFRTLLGVASAVALIVACAEVGTAPDVPAAIELPPFAFPSVVVGDTLRNEAGIATPIRAIVRNSAGAIITDATPTYLYADFRRDSAFLVDSTTGVVVAAKTAPEGRIAARIGSSLQVIRTLIATVRPDTAFAGPAPADLIVTLPDTGRARAQSNTTPELPLRVRNRSGATPVDVQGWLVRFEVIRPANPTNDTTAAAYLVDDQFRASTLDTTSASGQAARRVRVRAALFPVAQGSARVTDSVVVRATLSYKGRPVAGSPVRLVGIVIRPASQ</sequence>
<feature type="chain" id="PRO_5007506449" description="BIG2 domain-containing protein" evidence="1">
    <location>
        <begin position="22"/>
        <end position="274"/>
    </location>
</feature>
<dbReference type="PROSITE" id="PS51257">
    <property type="entry name" value="PROKAR_LIPOPROTEIN"/>
    <property type="match status" value="1"/>
</dbReference>
<feature type="signal peptide" evidence="1">
    <location>
        <begin position="1"/>
        <end position="21"/>
    </location>
</feature>
<gene>
    <name evidence="2" type="ORF">GEMMAAP_04745</name>
</gene>
<reference evidence="2 3" key="1">
    <citation type="journal article" date="2014" name="Proc. Natl. Acad. Sci. U.S.A.">
        <title>Functional type 2 photosynthetic reaction centers found in the rare bacterial phylum Gemmatimonadetes.</title>
        <authorList>
            <person name="Zeng Y."/>
            <person name="Feng F."/>
            <person name="Medova H."/>
            <person name="Dean J."/>
            <person name="Koblizek M."/>
        </authorList>
    </citation>
    <scope>NUCLEOTIDE SEQUENCE [LARGE SCALE GENOMIC DNA]</scope>
    <source>
        <strain evidence="2 3">AP64</strain>
    </source>
</reference>
<proteinExistence type="predicted"/>
<organism evidence="2 3">
    <name type="scientific">Gemmatimonas phototrophica</name>
    <dbReference type="NCBI Taxonomy" id="1379270"/>
    <lineage>
        <taxon>Bacteria</taxon>
        <taxon>Pseudomonadati</taxon>
        <taxon>Gemmatimonadota</taxon>
        <taxon>Gemmatimonadia</taxon>
        <taxon>Gemmatimonadales</taxon>
        <taxon>Gemmatimonadaceae</taxon>
        <taxon>Gemmatimonas</taxon>
    </lineage>
</organism>
<protein>
    <recommendedName>
        <fullName evidence="4">BIG2 domain-containing protein</fullName>
    </recommendedName>
</protein>
<dbReference type="EMBL" id="CP011454">
    <property type="protein sequence ID" value="AMW04340.1"/>
    <property type="molecule type" value="Genomic_DNA"/>
</dbReference>
<reference evidence="2 3" key="2">
    <citation type="journal article" date="2016" name="Environ. Microbiol. Rep.">
        <title>Metagenomic evidence for the presence of phototrophic Gemmatimonadetes bacteria in diverse environments.</title>
        <authorList>
            <person name="Zeng Y."/>
            <person name="Baumbach J."/>
            <person name="Barbosa E.G."/>
            <person name="Azevedo V."/>
            <person name="Zhang C."/>
            <person name="Koblizek M."/>
        </authorList>
    </citation>
    <scope>NUCLEOTIDE SEQUENCE [LARGE SCALE GENOMIC DNA]</scope>
    <source>
        <strain evidence="2 3">AP64</strain>
    </source>
</reference>
<accession>A0A143BIP3</accession>
<dbReference type="RefSeq" id="WP_026850018.1">
    <property type="nucleotide sequence ID" value="NZ_CP011454.1"/>
</dbReference>
<evidence type="ECO:0008006" key="4">
    <source>
        <dbReference type="Google" id="ProtNLM"/>
    </source>
</evidence>
<evidence type="ECO:0000313" key="2">
    <source>
        <dbReference type="EMBL" id="AMW04340.1"/>
    </source>
</evidence>
<dbReference type="KEGG" id="gph:GEMMAAP_04745"/>
<evidence type="ECO:0000313" key="3">
    <source>
        <dbReference type="Proteomes" id="UP000076404"/>
    </source>
</evidence>
<dbReference type="AlphaFoldDB" id="A0A143BIP3"/>
<keyword evidence="3" id="KW-1185">Reference proteome</keyword>